<dbReference type="PANTHER" id="PTHR23270">
    <property type="entry name" value="PROGRAMMED CELL DEATH PROTEIN 11 PRE-RRNA PROCESSING PROTEIN RRP5"/>
    <property type="match status" value="1"/>
</dbReference>
<dbReference type="Pfam" id="PF12763">
    <property type="entry name" value="EH"/>
    <property type="match status" value="1"/>
</dbReference>
<dbReference type="PROSITE" id="PS50126">
    <property type="entry name" value="S1"/>
    <property type="match status" value="12"/>
</dbReference>
<dbReference type="SMART" id="SM00386">
    <property type="entry name" value="HAT"/>
    <property type="match status" value="5"/>
</dbReference>
<dbReference type="GO" id="GO:0006364">
    <property type="term" value="P:rRNA processing"/>
    <property type="evidence" value="ECO:0007669"/>
    <property type="project" value="UniProtKB-KW"/>
</dbReference>
<feature type="region of interest" description="Disordered" evidence="11">
    <location>
        <begin position="1858"/>
        <end position="1897"/>
    </location>
</feature>
<dbReference type="GO" id="GO:0003723">
    <property type="term" value="F:RNA binding"/>
    <property type="evidence" value="ECO:0007669"/>
    <property type="project" value="TreeGrafter"/>
</dbReference>
<dbReference type="InterPro" id="IPR012340">
    <property type="entry name" value="NA-bd_OB-fold"/>
</dbReference>
<feature type="domain" description="S1 motif" evidence="13">
    <location>
        <begin position="731"/>
        <end position="804"/>
    </location>
</feature>
<feature type="domain" description="S1 motif" evidence="13">
    <location>
        <begin position="457"/>
        <end position="532"/>
    </location>
</feature>
<dbReference type="FunFam" id="2.40.50.140:FF:000155">
    <property type="entry name" value="rRNA biogenesis protein RRP5"/>
    <property type="match status" value="1"/>
</dbReference>
<dbReference type="Pfam" id="PF24685">
    <property type="entry name" value="OB_RRP5_4th"/>
    <property type="match status" value="1"/>
</dbReference>
<keyword evidence="15" id="KW-1185">Reference proteome</keyword>
<dbReference type="CDD" id="cd00052">
    <property type="entry name" value="EH"/>
    <property type="match status" value="1"/>
</dbReference>
<accession>A0A084GDD7</accession>
<feature type="domain" description="S1 motif" evidence="13">
    <location>
        <begin position="1288"/>
        <end position="1359"/>
    </location>
</feature>
<evidence type="ECO:0000256" key="1">
    <source>
        <dbReference type="ARBA" id="ARBA00004604"/>
    </source>
</evidence>
<dbReference type="InterPro" id="IPR057302">
    <property type="entry name" value="Rrp5_S1"/>
</dbReference>
<evidence type="ECO:0000259" key="13">
    <source>
        <dbReference type="PROSITE" id="PS50126"/>
    </source>
</evidence>
<dbReference type="FunFam" id="2.40.50.140:FF:000279">
    <property type="entry name" value="rRNA biogenesis protein rrp5"/>
    <property type="match status" value="1"/>
</dbReference>
<feature type="region of interest" description="Disordered" evidence="11">
    <location>
        <begin position="2059"/>
        <end position="2212"/>
    </location>
</feature>
<feature type="region of interest" description="Disordered" evidence="11">
    <location>
        <begin position="2231"/>
        <end position="2309"/>
    </location>
</feature>
<keyword evidence="6" id="KW-0539">Nucleus</keyword>
<feature type="domain" description="S1 motif" evidence="13">
    <location>
        <begin position="260"/>
        <end position="334"/>
    </location>
</feature>
<feature type="compositionally biased region" description="Basic and acidic residues" evidence="11">
    <location>
        <begin position="14"/>
        <end position="32"/>
    </location>
</feature>
<evidence type="ECO:0000256" key="2">
    <source>
        <dbReference type="ARBA" id="ARBA00022517"/>
    </source>
</evidence>
<dbReference type="PROSITE" id="PS50031">
    <property type="entry name" value="EH"/>
    <property type="match status" value="1"/>
</dbReference>
<sequence>MSAVKRKGGPSAKGTKENPAKRKKFDTPEKKNAKSLGQNGTKAPASAKESILTNPQATKTSILSSLKDDEPMFPRGGGNILTPLEQKKIQMQAKEDALQEDELETSSKRKGKKKEKSRKREKKTADEKFDPDAVKVESLNFKKLVKGSLVLGQIIAINPLDLVVALPNNLTGTVSITAISDTLTTRLQEQEATSDDENDEQPTAQEIDLSSLFHIGQYIRASVLSTMDESKLEKKGKAKAKKRIDLSLRPSDTNPELTTEDIVTSASLMASVISVEDHGCIMDIGLEGSDIRGFLPKKEIDESIGQRRLQPGNVFLCLVTGRSPNKRVVQLTTVAEKLGSLKAVPYDATTINTFLPGSVAEVLITDTTWGGVIGKVLGQLDVTADIVHSGVASDAVNIETACKIGSKIKARVVCNFATAKDPKLGISLLPHVLTLTRKNVSTEDGEVKSPLEALPISSIVEKCVVKKVENDMGLFVDIGLDGHRGFVHISRVKDGKVDALFENSGPYKVDSEHRGRVLGYNPVDGIFQLSFEQSVLDKKYLRLEDIPIGEVVSCTVEAVVIGPEGVKGLIVKLADGITGFITERHLSDVQLQHPEKKFREGMTVKARVLSVDLLERQMRLTLKKTLVNSDAPVVKTFDDVAVGMQVPGTIVKVLPNGASVQFYGSLRGFLPRSEVSEAFIRNPEEHFRAGQVVSLHIIDVDPETNKLIVSCKDPSSFGVEKQTALKNLQIGDIVSGKVTEKTEDVILELDGSGLRATLSVGQLTDRSLKKCHSELKRIHVGQTLNDLMVIDKHDRRRAIVLTRKPSLIEAQKSGKLLVDASAVKVGDVLAGYVRDILPGGVLVQFGGGTRALLPKSRIPAEAREKEDFGMFKLQSLTVKIVSVIPDQGRLVAALPTSEEEEASETELAFGSRVKATIASVRDTQLNVRVNGNQHGRIDMSELFDKWADIKDPKSALASFNQNDVIDVRVLGTHDARNHRFLPISHRGSSHQVLELTAKPSALKSEPLEAVTIDKIEVGADYIAFVNATAERHIWVNLSPFVRSRLNAVDISDDVSVLKDIPGNYPVGSALKVRVLSVNVETGRVDVSASRRATTSTLSWDDVKPNDILTGRVTKANERQVLVQLNNTLAGPIHLPDLADDYSDAKPLNYKKNDLIKVSVVEVDRANKRLRLSTRPSRILSSDAQVVDREITSVSDITNGDIVRGFVKSVTDVGLFVLLGGHVSAYVKIANLSDKFLQKWKDEFQVDQLVKGRVILVDTVAGRIELSLKESAVDENYVPLKTFSDIKEGQIHTGKVRKVESYGAFIELDHSANIRGLCHRSEMAEEPVSDPHKLYTEGDAVKVYVVSVDEEKKRLSLSMKPSHFDGDSDSDLDMDDADSDAGAPVDVEMDDVSDDDEDEDEAMGDLKIEISDGSDEEDEDDQEGGVDLVGGGLGAASSKYDWAADAFGDGDAESEDEDESGAKGSEARRKHKRARIEVDKTAALDVNGPQNATDYERLLLGQPDSSELWIAYMALQMQVSELAKAREIAERALKTINIREQTEKLNVWIAYLNLEMVYGTKESLSEVFKRACQYNDEQEVHERLISIYIRTGKHKEAEELFQAMTKKFGSKSPQVWLNYGHFLYVTLEAPERGRALLARARQSLDQRHHLNTSVRYAAFEWRSPKGDPEKGRTFFEGILSKYPKKGDIWKQLLDLEMGSGGDKADATVIRDVFERRTKVKGLKPLQAKKWFEKWADWEAKSDSKGRERIMARAGEWVAAYKARQAAKQQKQEEEEDAEELEDMAKIELWLVLIVLFAKSLLCFLALKIFRVSGYSGTEIPWFRFFATLSPVKRAIPLTLPSHYHRFFLRSARRALSVPSRISSSTTHSRNTADSATASTETPSETEANHVIPTRQFVGTNERDAEGGFSISKRCAPLYAEFALKGGISPVSTGQAPRTSAASLSGSPARNASFLAATLAASRSSSPVPPRTVSPVRTGLASERTDTSSLKPATALISMFEGGGKSGDPIKVDSPKRGVSVRKLQTPLGRRSEESLGNALGPKQRTGPGDTALVAARQVARVSPTNTGRSASAIPAPPPPKRAGNAQRLPTPPQPRVNTSTKPGASTRASGTEPSTTTIVRAPTTMSTTRSPLPTNLRDDEDLTLTRRDTNDTTSSHDTFVSASSIQSPSPPPSSRSPSHTPQPPTRTPTSTSPAPRPAPPPRRKPGGTAAPSLGATALSNAIVAGSLASARLTPSNTGDTNHIVSPRPHPSPRLLQTLRPPENHHHSGHHHHTSPDEIDHEKRHKRSRLPHKKHAHHEGSRKRWRDGMTGAQKRRYEAVWASNKGILLDRHVDADGNRIFGGPGEGEGEEEDGYVVNVVVREIWRRSRLPSDELEEVWELVDRGRKGVLGRREFVVGMWLVDQRLRGRKIPARVGESVWDSACGVVMKRK</sequence>
<dbReference type="FunFam" id="2.40.50.140:FF:000159">
    <property type="entry name" value="rRNA biogenesis protein rrp5"/>
    <property type="match status" value="1"/>
</dbReference>
<comment type="caution">
    <text evidence="14">The sequence shown here is derived from an EMBL/GenBank/DDBJ whole genome shotgun (WGS) entry which is preliminary data.</text>
</comment>
<keyword evidence="2" id="KW-0690">Ribosome biogenesis</keyword>
<dbReference type="SMART" id="SM00027">
    <property type="entry name" value="EH"/>
    <property type="match status" value="1"/>
</dbReference>
<reference evidence="14 15" key="1">
    <citation type="journal article" date="2014" name="Genome Announc.">
        <title>Draft genome sequence of the pathogenic fungus Scedosporium apiospermum.</title>
        <authorList>
            <person name="Vandeputte P."/>
            <person name="Ghamrawi S."/>
            <person name="Rechenmann M."/>
            <person name="Iltis A."/>
            <person name="Giraud S."/>
            <person name="Fleury M."/>
            <person name="Thornton C."/>
            <person name="Delhaes L."/>
            <person name="Meyer W."/>
            <person name="Papon N."/>
            <person name="Bouchara J.P."/>
        </authorList>
    </citation>
    <scope>NUCLEOTIDE SEQUENCE [LARGE SCALE GENOMIC DNA]</scope>
    <source>
        <strain evidence="14 15">IHEM 14462</strain>
    </source>
</reference>
<keyword evidence="10" id="KW-0175">Coiled coil</keyword>
<dbReference type="InterPro" id="IPR048059">
    <property type="entry name" value="Rrp5_S1_rpt_hs1_sc1"/>
</dbReference>
<feature type="region of interest" description="Disordered" evidence="11">
    <location>
        <begin position="1358"/>
        <end position="1430"/>
    </location>
</feature>
<dbReference type="Pfam" id="PF23459">
    <property type="entry name" value="S1_RRP5"/>
    <property type="match status" value="1"/>
</dbReference>
<dbReference type="CDD" id="cd05698">
    <property type="entry name" value="S1_Rrp5_repeat_hs6_sc5"/>
    <property type="match status" value="1"/>
</dbReference>
<dbReference type="Pfam" id="PF00575">
    <property type="entry name" value="S1"/>
    <property type="match status" value="5"/>
</dbReference>
<dbReference type="FunFam" id="2.40.50.140:FF:000196">
    <property type="entry name" value="rRNA biogenesis protein RRP5"/>
    <property type="match status" value="1"/>
</dbReference>
<evidence type="ECO:0000256" key="8">
    <source>
        <dbReference type="ARBA" id="ARBA00073619"/>
    </source>
</evidence>
<keyword evidence="3" id="KW-0698">rRNA processing</keyword>
<organism evidence="14 15">
    <name type="scientific">Pseudallescheria apiosperma</name>
    <name type="common">Scedosporium apiospermum</name>
    <dbReference type="NCBI Taxonomy" id="563466"/>
    <lineage>
        <taxon>Eukaryota</taxon>
        <taxon>Fungi</taxon>
        <taxon>Dikarya</taxon>
        <taxon>Ascomycota</taxon>
        <taxon>Pezizomycotina</taxon>
        <taxon>Sordariomycetes</taxon>
        <taxon>Hypocreomycetidae</taxon>
        <taxon>Microascales</taxon>
        <taxon>Microascaceae</taxon>
        <taxon>Scedosporium</taxon>
    </lineage>
</organism>
<dbReference type="OrthoDB" id="412781at2759"/>
<dbReference type="SUPFAM" id="SSF47473">
    <property type="entry name" value="EF-hand"/>
    <property type="match status" value="1"/>
</dbReference>
<feature type="coiled-coil region" evidence="10">
    <location>
        <begin position="1759"/>
        <end position="1786"/>
    </location>
</feature>
<evidence type="ECO:0000256" key="6">
    <source>
        <dbReference type="ARBA" id="ARBA00023242"/>
    </source>
</evidence>
<feature type="domain" description="S1 motif" evidence="13">
    <location>
        <begin position="910"/>
        <end position="986"/>
    </location>
</feature>
<dbReference type="InterPro" id="IPR003029">
    <property type="entry name" value="S1_domain"/>
</dbReference>
<feature type="compositionally biased region" description="Basic and acidic residues" evidence="11">
    <location>
        <begin position="85"/>
        <end position="97"/>
    </location>
</feature>
<feature type="domain" description="S1 motif" evidence="13">
    <location>
        <begin position="826"/>
        <end position="895"/>
    </location>
</feature>
<dbReference type="InterPro" id="IPR045209">
    <property type="entry name" value="Rrp5"/>
</dbReference>
<dbReference type="InterPro" id="IPR000261">
    <property type="entry name" value="EH_dom"/>
</dbReference>
<dbReference type="EMBL" id="JOWA01000085">
    <property type="protein sequence ID" value="KEZ45349.1"/>
    <property type="molecule type" value="Genomic_DNA"/>
</dbReference>
<dbReference type="Gene3D" id="1.10.238.10">
    <property type="entry name" value="EF-hand"/>
    <property type="match status" value="1"/>
</dbReference>
<evidence type="ECO:0000259" key="12">
    <source>
        <dbReference type="PROSITE" id="PS50031"/>
    </source>
</evidence>
<evidence type="ECO:0000256" key="4">
    <source>
        <dbReference type="ARBA" id="ARBA00022553"/>
    </source>
</evidence>
<evidence type="ECO:0000256" key="7">
    <source>
        <dbReference type="ARBA" id="ARBA00055575"/>
    </source>
</evidence>
<feature type="compositionally biased region" description="Polar residues" evidence="11">
    <location>
        <begin position="51"/>
        <end position="64"/>
    </location>
</feature>
<dbReference type="SUPFAM" id="SSF50249">
    <property type="entry name" value="Nucleic acid-binding proteins"/>
    <property type="match status" value="12"/>
</dbReference>
<proteinExistence type="predicted"/>
<dbReference type="Gene3D" id="2.40.50.140">
    <property type="entry name" value="Nucleic acid-binding proteins"/>
    <property type="match status" value="10"/>
</dbReference>
<feature type="compositionally biased region" description="Acidic residues" evidence="11">
    <location>
        <begin position="1447"/>
        <end position="1458"/>
    </location>
</feature>
<dbReference type="SMART" id="SM00316">
    <property type="entry name" value="S1"/>
    <property type="match status" value="13"/>
</dbReference>
<feature type="domain" description="S1 motif" evidence="13">
    <location>
        <begin position="1018"/>
        <end position="1089"/>
    </location>
</feature>
<dbReference type="InterPro" id="IPR011992">
    <property type="entry name" value="EF-hand-dom_pair"/>
</dbReference>
<feature type="domain" description="S1 motif" evidence="13">
    <location>
        <begin position="549"/>
        <end position="623"/>
    </location>
</feature>
<feature type="domain" description="EH" evidence="12">
    <location>
        <begin position="2360"/>
        <end position="2410"/>
    </location>
</feature>
<evidence type="ECO:0000256" key="9">
    <source>
        <dbReference type="ARBA" id="ARBA00076674"/>
    </source>
</evidence>
<keyword evidence="4" id="KW-0597">Phosphoprotein</keyword>
<dbReference type="InterPro" id="IPR057301">
    <property type="entry name" value="Rrp5_OB_4th"/>
</dbReference>
<feature type="compositionally biased region" description="Polar residues" evidence="11">
    <location>
        <begin position="2231"/>
        <end position="2242"/>
    </location>
</feature>
<evidence type="ECO:0000313" key="14">
    <source>
        <dbReference type="EMBL" id="KEZ45349.1"/>
    </source>
</evidence>
<feature type="compositionally biased region" description="Basic residues" evidence="11">
    <location>
        <begin position="108"/>
        <end position="122"/>
    </location>
</feature>
<feature type="compositionally biased region" description="Polar residues" evidence="11">
    <location>
        <begin position="2094"/>
        <end position="2132"/>
    </location>
</feature>
<feature type="domain" description="S1 motif" evidence="13">
    <location>
        <begin position="1105"/>
        <end position="1174"/>
    </location>
</feature>
<dbReference type="CDD" id="cd05706">
    <property type="entry name" value="S1_Rrp5_repeat_sc10"/>
    <property type="match status" value="1"/>
</dbReference>
<dbReference type="SUPFAM" id="SSF48452">
    <property type="entry name" value="TPR-like"/>
    <property type="match status" value="2"/>
</dbReference>
<feature type="region of interest" description="Disordered" evidence="11">
    <location>
        <begin position="1"/>
        <end position="127"/>
    </location>
</feature>
<feature type="region of interest" description="Disordered" evidence="11">
    <location>
        <begin position="1999"/>
        <end position="2047"/>
    </location>
</feature>
<dbReference type="InterPro" id="IPR048058">
    <property type="entry name" value="Rrp5_S1_rpt_hs11_sc8"/>
</dbReference>
<feature type="domain" description="S1 motif" evidence="13">
    <location>
        <begin position="643"/>
        <end position="712"/>
    </location>
</feature>
<dbReference type="GO" id="GO:0032040">
    <property type="term" value="C:small-subunit processome"/>
    <property type="evidence" value="ECO:0007669"/>
    <property type="project" value="TreeGrafter"/>
</dbReference>
<gene>
    <name evidence="14" type="ORF">SAPIO_CDS2162</name>
</gene>
<feature type="domain" description="S1 motif" evidence="13">
    <location>
        <begin position="1199"/>
        <end position="1268"/>
    </location>
</feature>
<dbReference type="VEuPathDB" id="FungiDB:SAPIO_CDS2162"/>
<keyword evidence="5" id="KW-0677">Repeat</keyword>
<feature type="compositionally biased region" description="Acidic residues" evidence="11">
    <location>
        <begin position="1366"/>
        <end position="1378"/>
    </location>
</feature>
<comment type="subcellular location">
    <subcellularLocation>
        <location evidence="1">Nucleus</location>
        <location evidence="1">Nucleolus</location>
    </subcellularLocation>
</comment>
<dbReference type="FunFam" id="2.40.50.140:FF:000103">
    <property type="entry name" value="protein RRP5 homolog"/>
    <property type="match status" value="2"/>
</dbReference>
<protein>
    <recommendedName>
        <fullName evidence="8">rRNA biogenesis protein RRP5</fullName>
    </recommendedName>
    <alternativeName>
        <fullName evidence="9">Ribosomal RNA-processing protein 5</fullName>
    </alternativeName>
</protein>
<evidence type="ECO:0000313" key="15">
    <source>
        <dbReference type="Proteomes" id="UP000028545"/>
    </source>
</evidence>
<feature type="compositionally biased region" description="Polar residues" evidence="11">
    <location>
        <begin position="1858"/>
        <end position="1868"/>
    </location>
</feature>
<dbReference type="CDD" id="cd05696">
    <property type="entry name" value="S1_Rrp5_repeat_hs4"/>
    <property type="match status" value="1"/>
</dbReference>
<feature type="compositionally biased region" description="Low complexity" evidence="11">
    <location>
        <begin position="1870"/>
        <end position="1884"/>
    </location>
</feature>
<feature type="region of interest" description="Disordered" evidence="11">
    <location>
        <begin position="1958"/>
        <end position="1987"/>
    </location>
</feature>
<evidence type="ECO:0000256" key="11">
    <source>
        <dbReference type="SAM" id="MobiDB-lite"/>
    </source>
</evidence>
<feature type="region of interest" description="Disordered" evidence="11">
    <location>
        <begin position="1446"/>
        <end position="1472"/>
    </location>
</feature>
<feature type="compositionally biased region" description="Acidic residues" evidence="11">
    <location>
        <begin position="1386"/>
        <end position="1402"/>
    </location>
</feature>
<dbReference type="Proteomes" id="UP000028545">
    <property type="component" value="Unassembled WGS sequence"/>
</dbReference>
<dbReference type="CDD" id="cd05693">
    <property type="entry name" value="S1_Rrp5_repeat_hs1_sc1"/>
    <property type="match status" value="1"/>
</dbReference>
<dbReference type="InterPro" id="IPR011990">
    <property type="entry name" value="TPR-like_helical_dom_sf"/>
</dbReference>
<dbReference type="KEGG" id="sapo:SAPIO_CDS2162"/>
<dbReference type="HOGENOM" id="CLU_000845_0_0_1"/>
<dbReference type="RefSeq" id="XP_016645148.1">
    <property type="nucleotide sequence ID" value="XM_016785270.1"/>
</dbReference>
<feature type="compositionally biased region" description="Basic residues" evidence="11">
    <location>
        <begin position="2281"/>
        <end position="2303"/>
    </location>
</feature>
<comment type="function">
    <text evidence="7">Involved in the biogenesis of rRNA. Required for the formation of 18S and 5.8S rRNA.</text>
</comment>
<evidence type="ECO:0000256" key="5">
    <source>
        <dbReference type="ARBA" id="ARBA00022737"/>
    </source>
</evidence>
<feature type="domain" description="S1 motif" evidence="13">
    <location>
        <begin position="147"/>
        <end position="249"/>
    </location>
</feature>
<dbReference type="PANTHER" id="PTHR23270:SF10">
    <property type="entry name" value="PROTEIN RRP5 HOMOLOG"/>
    <property type="match status" value="1"/>
</dbReference>
<dbReference type="InterPro" id="IPR003107">
    <property type="entry name" value="HAT"/>
</dbReference>
<feature type="compositionally biased region" description="Acidic residues" evidence="11">
    <location>
        <begin position="1411"/>
        <end position="1423"/>
    </location>
</feature>
<name>A0A084GDD7_PSEDA</name>
<dbReference type="OMA" id="GQYLRAY"/>
<dbReference type="Gene3D" id="1.25.40.10">
    <property type="entry name" value="Tetratricopeptide repeat domain"/>
    <property type="match status" value="1"/>
</dbReference>
<evidence type="ECO:0000256" key="3">
    <source>
        <dbReference type="ARBA" id="ARBA00022552"/>
    </source>
</evidence>
<evidence type="ECO:0000256" key="10">
    <source>
        <dbReference type="SAM" id="Coils"/>
    </source>
</evidence>
<feature type="compositionally biased region" description="Pro residues" evidence="11">
    <location>
        <begin position="2167"/>
        <end position="2185"/>
    </location>
</feature>
<dbReference type="CDD" id="cd05702">
    <property type="entry name" value="S1_Rrp5_repeat_hs11_sc8"/>
    <property type="match status" value="1"/>
</dbReference>
<dbReference type="GeneID" id="27721234"/>